<keyword evidence="2" id="KW-1185">Reference proteome</keyword>
<evidence type="ECO:0000313" key="2">
    <source>
        <dbReference type="Proteomes" id="UP000514713"/>
    </source>
</evidence>
<proteinExistence type="predicted"/>
<sequence>MKKTAKYSKACQILTFPHQLQEQLYSELNRLGWYWQAGKKEWERDNTPAKAATKLVRVRVWAAKESVEDAAELFLESAEGNGLRLIEKSAPYPCRPPNQLESRIYLTFEDINNSDEL</sequence>
<dbReference type="KEGG" id="ned:HUN01_06920"/>
<reference evidence="2" key="1">
    <citation type="submission" date="2020-06" db="EMBL/GenBank/DDBJ databases">
        <title>Nostoc edaphicum CCNP1411 genome.</title>
        <authorList>
            <person name="Fidor A."/>
            <person name="Grabski M."/>
            <person name="Gawor J."/>
            <person name="Gromadka R."/>
            <person name="Wegrzyn G."/>
            <person name="Mazur-Marzec H."/>
        </authorList>
    </citation>
    <scope>NUCLEOTIDE SEQUENCE [LARGE SCALE GENOMIC DNA]</scope>
    <source>
        <strain evidence="2">CCNP1411</strain>
    </source>
</reference>
<dbReference type="EMBL" id="CP054698">
    <property type="protein sequence ID" value="QMS87328.1"/>
    <property type="molecule type" value="Genomic_DNA"/>
</dbReference>
<dbReference type="AlphaFoldDB" id="A0A7D7LAI1"/>
<protein>
    <submittedName>
        <fullName evidence="1">Uncharacterized protein</fullName>
    </submittedName>
</protein>
<dbReference type="Proteomes" id="UP000514713">
    <property type="component" value="Chromosome"/>
</dbReference>
<evidence type="ECO:0000313" key="1">
    <source>
        <dbReference type="EMBL" id="QMS87328.1"/>
    </source>
</evidence>
<accession>A0A7D7LAI1</accession>
<dbReference type="RefSeq" id="WP_181930658.1">
    <property type="nucleotide sequence ID" value="NZ_CP054698.1"/>
</dbReference>
<organism evidence="1 2">
    <name type="scientific">Nostoc edaphicum CCNP1411</name>
    <dbReference type="NCBI Taxonomy" id="1472755"/>
    <lineage>
        <taxon>Bacteria</taxon>
        <taxon>Bacillati</taxon>
        <taxon>Cyanobacteriota</taxon>
        <taxon>Cyanophyceae</taxon>
        <taxon>Nostocales</taxon>
        <taxon>Nostocaceae</taxon>
        <taxon>Nostoc</taxon>
    </lineage>
</organism>
<gene>
    <name evidence="1" type="ORF">HUN01_06920</name>
</gene>
<name>A0A7D7LAI1_9NOSO</name>